<evidence type="ECO:0000256" key="1">
    <source>
        <dbReference type="ARBA" id="ARBA00004127"/>
    </source>
</evidence>
<dbReference type="STRING" id="7395.A0A1A9VUG5"/>
<dbReference type="GO" id="GO:0005802">
    <property type="term" value="C:trans-Golgi network"/>
    <property type="evidence" value="ECO:0007669"/>
    <property type="project" value="TreeGrafter"/>
</dbReference>
<keyword evidence="3" id="KW-0187">Copper transport</keyword>
<evidence type="ECO:0000256" key="3">
    <source>
        <dbReference type="ARBA" id="ARBA00022796"/>
    </source>
</evidence>
<feature type="domain" description="HMA" evidence="8">
    <location>
        <begin position="120"/>
        <end position="186"/>
    </location>
</feature>
<feature type="compositionally biased region" description="Polar residues" evidence="7">
    <location>
        <begin position="190"/>
        <end position="201"/>
    </location>
</feature>
<dbReference type="FunFam" id="3.30.70.100:FF:000001">
    <property type="entry name" value="ATPase copper transporting beta"/>
    <property type="match status" value="3"/>
</dbReference>
<dbReference type="PANTHER" id="PTHR43520">
    <property type="entry name" value="ATP7, ISOFORM B"/>
    <property type="match status" value="1"/>
</dbReference>
<reference evidence="9" key="1">
    <citation type="submission" date="2020-05" db="UniProtKB">
        <authorList>
            <consortium name="EnsemblMetazoa"/>
        </authorList>
    </citation>
    <scope>IDENTIFICATION</scope>
    <source>
        <strain evidence="9">TTRI</strain>
    </source>
</reference>
<evidence type="ECO:0000256" key="7">
    <source>
        <dbReference type="SAM" id="MobiDB-lite"/>
    </source>
</evidence>
<dbReference type="GO" id="GO:0055070">
    <property type="term" value="P:copper ion homeostasis"/>
    <property type="evidence" value="ECO:0007669"/>
    <property type="project" value="TreeGrafter"/>
</dbReference>
<dbReference type="PANTHER" id="PTHR43520:SF8">
    <property type="entry name" value="P-TYPE CU(+) TRANSPORTER"/>
    <property type="match status" value="1"/>
</dbReference>
<feature type="region of interest" description="Disordered" evidence="7">
    <location>
        <begin position="188"/>
        <end position="230"/>
    </location>
</feature>
<dbReference type="GO" id="GO:0043682">
    <property type="term" value="F:P-type divalent copper transporter activity"/>
    <property type="evidence" value="ECO:0007669"/>
    <property type="project" value="TreeGrafter"/>
</dbReference>
<sequence>MEQNLPFATIKDAKDEFIESLHIVDIIDGIDDEATSSPKNVKRIRLPIKGMTCQSCVRNIEGHISNKPGIVKVKVELQENAGYFDYDSTITDGQQIAVAIDDMGFDCQYELDGQKDSLPQECAVEVLGMTCQSCVNNIESNIGSRAGILKIVVNLAQQNADVRYDPAQLTPEQIVEMIDDMGFDAKVKQKTSNSPGPIQRQSSTKTSVSSKSSTPTKCVKQQVSSGNTKTSPINGHATVLSVDDELLSKCFLHIRGMTCASCVAAIEKHCRKIYGIDSVLVALLAAKAEVKYNANVITPENIAKSITELGFPSEIIDEPDSGEVEVEVEILGMTCASCVNKIETHVSKLKGVTNASVTLMTKREHFINLIMNESIFCVKERDWKIPVDDQSNEVCKWDLSPLPSNTYLKPAKDVCMNHLKFKSEKIVELHRQRLTEEQSPQLKAYQDYWFQVRHRSQVSMKIFSNYFHCHFNV</sequence>
<evidence type="ECO:0000259" key="8">
    <source>
        <dbReference type="PROSITE" id="PS50846"/>
    </source>
</evidence>
<organism evidence="9 10">
    <name type="scientific">Glossina austeni</name>
    <name type="common">Savannah tsetse fly</name>
    <dbReference type="NCBI Taxonomy" id="7395"/>
    <lineage>
        <taxon>Eukaryota</taxon>
        <taxon>Metazoa</taxon>
        <taxon>Ecdysozoa</taxon>
        <taxon>Arthropoda</taxon>
        <taxon>Hexapoda</taxon>
        <taxon>Insecta</taxon>
        <taxon>Pterygota</taxon>
        <taxon>Neoptera</taxon>
        <taxon>Endopterygota</taxon>
        <taxon>Diptera</taxon>
        <taxon>Brachycera</taxon>
        <taxon>Muscomorpha</taxon>
        <taxon>Hippoboscoidea</taxon>
        <taxon>Glossinidae</taxon>
        <taxon>Glossina</taxon>
    </lineage>
</organism>
<dbReference type="InterPro" id="IPR006122">
    <property type="entry name" value="HMA_Cu_ion-bd"/>
</dbReference>
<feature type="domain" description="HMA" evidence="8">
    <location>
        <begin position="248"/>
        <end position="314"/>
    </location>
</feature>
<dbReference type="GO" id="GO:0005886">
    <property type="term" value="C:plasma membrane"/>
    <property type="evidence" value="ECO:0007669"/>
    <property type="project" value="TreeGrafter"/>
</dbReference>
<evidence type="ECO:0000256" key="5">
    <source>
        <dbReference type="ARBA" id="ARBA00022967"/>
    </source>
</evidence>
<evidence type="ECO:0000313" key="9">
    <source>
        <dbReference type="EnsemblMetazoa" id="GAUT048020-PA"/>
    </source>
</evidence>
<feature type="compositionally biased region" description="Low complexity" evidence="7">
    <location>
        <begin position="202"/>
        <end position="220"/>
    </location>
</feature>
<comment type="subcellular location">
    <subcellularLocation>
        <location evidence="1">Endomembrane system</location>
        <topology evidence="1">Multi-pass membrane protein</topology>
    </subcellularLocation>
</comment>
<feature type="compositionally biased region" description="Polar residues" evidence="7">
    <location>
        <begin position="221"/>
        <end position="230"/>
    </location>
</feature>
<keyword evidence="10" id="KW-1185">Reference proteome</keyword>
<dbReference type="CDD" id="cd00371">
    <property type="entry name" value="HMA"/>
    <property type="match status" value="4"/>
</dbReference>
<dbReference type="Gene3D" id="3.30.70.100">
    <property type="match status" value="4"/>
</dbReference>
<accession>A0A1A9VUG5</accession>
<name>A0A1A9VUG5_GLOAU</name>
<dbReference type="InterPro" id="IPR017969">
    <property type="entry name" value="Heavy-metal-associated_CS"/>
</dbReference>
<dbReference type="GO" id="GO:0005507">
    <property type="term" value="F:copper ion binding"/>
    <property type="evidence" value="ECO:0007669"/>
    <property type="project" value="InterPro"/>
</dbReference>
<dbReference type="PROSITE" id="PS50846">
    <property type="entry name" value="HMA_2"/>
    <property type="match status" value="4"/>
</dbReference>
<dbReference type="PROSITE" id="PS01047">
    <property type="entry name" value="HMA_1"/>
    <property type="match status" value="3"/>
</dbReference>
<keyword evidence="6" id="KW-0186">Copper</keyword>
<dbReference type="GO" id="GO:0015677">
    <property type="term" value="P:copper ion import"/>
    <property type="evidence" value="ECO:0007669"/>
    <property type="project" value="TreeGrafter"/>
</dbReference>
<dbReference type="InterPro" id="IPR036163">
    <property type="entry name" value="HMA_dom_sf"/>
</dbReference>
<evidence type="ECO:0000256" key="6">
    <source>
        <dbReference type="ARBA" id="ARBA00023008"/>
    </source>
</evidence>
<dbReference type="NCBIfam" id="TIGR00003">
    <property type="entry name" value="copper ion binding protein"/>
    <property type="match status" value="3"/>
</dbReference>
<dbReference type="SUPFAM" id="SSF55008">
    <property type="entry name" value="HMA, heavy metal-associated domain"/>
    <property type="match status" value="4"/>
</dbReference>
<dbReference type="EnsemblMetazoa" id="GAUT048020-RA">
    <property type="protein sequence ID" value="GAUT048020-PA"/>
    <property type="gene ID" value="GAUT048020"/>
</dbReference>
<keyword evidence="4" id="KW-0460">Magnesium</keyword>
<dbReference type="InterPro" id="IPR006121">
    <property type="entry name" value="HMA_dom"/>
</dbReference>
<keyword evidence="2" id="KW-0479">Metal-binding</keyword>
<evidence type="ECO:0000256" key="4">
    <source>
        <dbReference type="ARBA" id="ARBA00022842"/>
    </source>
</evidence>
<keyword evidence="3" id="KW-0813">Transport</keyword>
<keyword evidence="5" id="KW-1278">Translocase</keyword>
<feature type="domain" description="HMA" evidence="8">
    <location>
        <begin position="324"/>
        <end position="387"/>
    </location>
</feature>
<dbReference type="VEuPathDB" id="VectorBase:GAUT048020"/>
<keyword evidence="3" id="KW-0406">Ion transport</keyword>
<dbReference type="Proteomes" id="UP000078200">
    <property type="component" value="Unassembled WGS sequence"/>
</dbReference>
<dbReference type="Pfam" id="PF00403">
    <property type="entry name" value="HMA"/>
    <property type="match status" value="4"/>
</dbReference>
<dbReference type="AlphaFoldDB" id="A0A1A9VUG5"/>
<protein>
    <recommendedName>
        <fullName evidence="8">HMA domain-containing protein</fullName>
    </recommendedName>
</protein>
<dbReference type="PRINTS" id="PR00942">
    <property type="entry name" value="CUATPASEI"/>
</dbReference>
<feature type="domain" description="HMA" evidence="8">
    <location>
        <begin position="42"/>
        <end position="108"/>
    </location>
</feature>
<evidence type="ECO:0000256" key="2">
    <source>
        <dbReference type="ARBA" id="ARBA00022723"/>
    </source>
</evidence>
<evidence type="ECO:0000313" key="10">
    <source>
        <dbReference type="Proteomes" id="UP000078200"/>
    </source>
</evidence>
<proteinExistence type="predicted"/>